<keyword evidence="11 16" id="KW-0694">RNA-binding</keyword>
<proteinExistence type="inferred from homology"/>
<dbReference type="Pfam" id="PF01588">
    <property type="entry name" value="tRNA_bind"/>
    <property type="match status" value="1"/>
</dbReference>
<dbReference type="PANTHER" id="PTHR10947">
    <property type="entry name" value="PHENYLALANYL-TRNA SYNTHETASE BETA CHAIN AND LEUCINE-RICH REPEAT-CONTAINING PROTEIN 47"/>
    <property type="match status" value="1"/>
</dbReference>
<evidence type="ECO:0000256" key="13">
    <source>
        <dbReference type="ARBA" id="ARBA00023146"/>
    </source>
</evidence>
<dbReference type="InterPro" id="IPR033714">
    <property type="entry name" value="tRNA_bind_bactPheRS"/>
</dbReference>
<feature type="domain" description="TRNA-binding" evidence="17">
    <location>
        <begin position="41"/>
        <end position="161"/>
    </location>
</feature>
<dbReference type="GO" id="GO:0004826">
    <property type="term" value="F:phenylalanine-tRNA ligase activity"/>
    <property type="evidence" value="ECO:0007669"/>
    <property type="project" value="UniProtKB-UniRule"/>
</dbReference>
<evidence type="ECO:0000256" key="4">
    <source>
        <dbReference type="ARBA" id="ARBA00022490"/>
    </source>
</evidence>
<dbReference type="InterPro" id="IPR020825">
    <property type="entry name" value="Phe-tRNA_synthase-like_B3/B4"/>
</dbReference>
<comment type="catalytic activity">
    <reaction evidence="14 15">
        <text>tRNA(Phe) + L-phenylalanine + ATP = L-phenylalanyl-tRNA(Phe) + AMP + diphosphate + H(+)</text>
        <dbReference type="Rhea" id="RHEA:19413"/>
        <dbReference type="Rhea" id="RHEA-COMP:9668"/>
        <dbReference type="Rhea" id="RHEA-COMP:9699"/>
        <dbReference type="ChEBI" id="CHEBI:15378"/>
        <dbReference type="ChEBI" id="CHEBI:30616"/>
        <dbReference type="ChEBI" id="CHEBI:33019"/>
        <dbReference type="ChEBI" id="CHEBI:58095"/>
        <dbReference type="ChEBI" id="CHEBI:78442"/>
        <dbReference type="ChEBI" id="CHEBI:78531"/>
        <dbReference type="ChEBI" id="CHEBI:456215"/>
        <dbReference type="EC" id="6.1.1.20"/>
    </reaction>
</comment>
<dbReference type="InterPro" id="IPR045864">
    <property type="entry name" value="aa-tRNA-synth_II/BPL/LPL"/>
</dbReference>
<dbReference type="GO" id="GO:0000049">
    <property type="term" value="F:tRNA binding"/>
    <property type="evidence" value="ECO:0007669"/>
    <property type="project" value="UniProtKB-UniRule"/>
</dbReference>
<evidence type="ECO:0000256" key="12">
    <source>
        <dbReference type="ARBA" id="ARBA00022917"/>
    </source>
</evidence>
<comment type="cofactor">
    <cofactor evidence="15">
        <name>Mg(2+)</name>
        <dbReference type="ChEBI" id="CHEBI:18420"/>
    </cofactor>
    <text evidence="15">Binds 2 magnesium ions per tetramer.</text>
</comment>
<dbReference type="InterPro" id="IPR005147">
    <property type="entry name" value="tRNA_synthase_B5-dom"/>
</dbReference>
<dbReference type="PROSITE" id="PS50886">
    <property type="entry name" value="TRBD"/>
    <property type="match status" value="1"/>
</dbReference>
<evidence type="ECO:0000259" key="19">
    <source>
        <dbReference type="PROSITE" id="PS51483"/>
    </source>
</evidence>
<name>A0A073ITP4_9BACT</name>
<dbReference type="SUPFAM" id="SSF56037">
    <property type="entry name" value="PheT/TilS domain"/>
    <property type="match status" value="1"/>
</dbReference>
<dbReference type="InterPro" id="IPR002547">
    <property type="entry name" value="tRNA-bd_dom"/>
</dbReference>
<dbReference type="Pfam" id="PF03483">
    <property type="entry name" value="B3_4"/>
    <property type="match status" value="1"/>
</dbReference>
<dbReference type="Gene3D" id="3.50.40.10">
    <property type="entry name" value="Phenylalanyl-trna Synthetase, Chain B, domain 3"/>
    <property type="match status" value="1"/>
</dbReference>
<keyword evidence="4 15" id="KW-0963">Cytoplasm</keyword>
<dbReference type="PANTHER" id="PTHR10947:SF0">
    <property type="entry name" value="PHENYLALANINE--TRNA LIGASE BETA SUBUNIT"/>
    <property type="match status" value="1"/>
</dbReference>
<dbReference type="CDD" id="cd02796">
    <property type="entry name" value="tRNA_bind_bactPheRS"/>
    <property type="match status" value="1"/>
</dbReference>
<dbReference type="Pfam" id="PF03147">
    <property type="entry name" value="FDX-ACB"/>
    <property type="match status" value="1"/>
</dbReference>
<dbReference type="AlphaFoldDB" id="A0A073ITP4"/>
<keyword evidence="6 15" id="KW-0436">Ligase</keyword>
<dbReference type="Gene3D" id="3.30.70.380">
    <property type="entry name" value="Ferrodoxin-fold anticodon-binding domain"/>
    <property type="match status" value="1"/>
</dbReference>
<dbReference type="Gene3D" id="2.40.50.140">
    <property type="entry name" value="Nucleic acid-binding proteins"/>
    <property type="match status" value="1"/>
</dbReference>
<dbReference type="Proteomes" id="UP000027665">
    <property type="component" value="Unassembled WGS sequence"/>
</dbReference>
<dbReference type="EMBL" id="JMKI01000014">
    <property type="protein sequence ID" value="KEJ92856.1"/>
    <property type="molecule type" value="Genomic_DNA"/>
</dbReference>
<evidence type="ECO:0000256" key="9">
    <source>
        <dbReference type="ARBA" id="ARBA00022840"/>
    </source>
</evidence>
<accession>A0A073ITP4</accession>
<keyword evidence="9 15" id="KW-0067">ATP-binding</keyword>
<dbReference type="SMART" id="SM00873">
    <property type="entry name" value="B3_4"/>
    <property type="match status" value="1"/>
</dbReference>
<dbReference type="Pfam" id="PF03484">
    <property type="entry name" value="B5"/>
    <property type="match status" value="1"/>
</dbReference>
<evidence type="ECO:0000313" key="20">
    <source>
        <dbReference type="EMBL" id="KEJ92856.1"/>
    </source>
</evidence>
<dbReference type="EC" id="6.1.1.20" evidence="15"/>
<evidence type="ECO:0000259" key="17">
    <source>
        <dbReference type="PROSITE" id="PS50886"/>
    </source>
</evidence>
<sequence length="811" mass="89327">MKLSLNWIKKYVDLPAGLTMEKLSYDLTMSTVEVEEATDLAESLSGLVVGRILTVEPHPDADKLRVCTVDTGDPAPSVIVCGGVNLAPAQLVAVAKPGAIVKWHGEGEPVEIKPAKLRGVMSFGMICASDEIGLGELFPATRHAEIMDLSAFDAKPGQPLAEALGLDDVILEIDNKSMTNRPDLWGHYGMARELAAIYNRELKPIEKMPLPDTDGGLDVVIEAPERCPRYCALVIKNIKNVPSPFELQSMLWRVGSRPINLPVDITNYLMFATGVPTHAFDRQHVGAAIRVRCARSGEKLELLDGTMLDLTPQDLVIANETKPMALAGIMGGKLDSILPETTDIILEIANFEALGIRKSSQRLDVRTEGSARWEKGIDPQRADDAVAMAVSMIKEAFPDSQIAGYVDKYPLPLENARVSVGLDFLRRRLGRELTAGEVTGILSRLGFAVEVGGGELLVTAPAWRSTGDISLPDDILEEVARLTGYENFDFTPPTVLLEKAVNQKEVRLERSLREYLAFRCNMQEIFTYPWVNDEFVRAAGVREEDMLALSTPPAPEEAHLRSSLVPGIMKAVSDNLRYFTDFRIFELTEVFFDRNYRSASRSSEDELLPEMARHLAGAFVGSDARGLYRAAKGVLAYMHRAAQMEPLSFAQVEKPAWGDERLWVNVTCGREVIGDLALLSPKSAKAAGVKRSLAVIFEIDVEKLSALPSRQNAFVHLPEYPLSDFDLSIIFDETVKWADVEAIARKADLVKDVKFLDEYRGRQVGCGKKSVSFRVWVGSDKGTLTSEQIETVSKQLVKKIGRKFGGDVRGA</sequence>
<evidence type="ECO:0000256" key="16">
    <source>
        <dbReference type="PROSITE-ProRule" id="PRU00209"/>
    </source>
</evidence>
<evidence type="ECO:0000313" key="21">
    <source>
        <dbReference type="Proteomes" id="UP000027665"/>
    </source>
</evidence>
<keyword evidence="12 15" id="KW-0648">Protein biosynthesis</keyword>
<organism evidence="20 21">
    <name type="scientific">Synergistes jonesii</name>
    <dbReference type="NCBI Taxonomy" id="2754"/>
    <lineage>
        <taxon>Bacteria</taxon>
        <taxon>Thermotogati</taxon>
        <taxon>Synergistota</taxon>
        <taxon>Synergistia</taxon>
        <taxon>Synergistales</taxon>
        <taxon>Synergistaceae</taxon>
        <taxon>Synergistes</taxon>
    </lineage>
</organism>
<keyword evidence="5 16" id="KW-0820">tRNA-binding</keyword>
<dbReference type="RefSeq" id="WP_037974969.1">
    <property type="nucleotide sequence ID" value="NZ_JMKI01000014.1"/>
</dbReference>
<dbReference type="eggNOG" id="COG0072">
    <property type="taxonomic scope" value="Bacteria"/>
</dbReference>
<dbReference type="InterPro" id="IPR005121">
    <property type="entry name" value="Fdx_antiC-bd"/>
</dbReference>
<reference evidence="20 21" key="1">
    <citation type="submission" date="2014-04" db="EMBL/GenBank/DDBJ databases">
        <title>Draft Genome Sequence of Synergistes jonesii.</title>
        <authorList>
            <person name="Coil D.A."/>
            <person name="Eisen J.A."/>
            <person name="Holland-Moritz H.E."/>
        </authorList>
    </citation>
    <scope>NUCLEOTIDE SEQUENCE [LARGE SCALE GENOMIC DNA]</scope>
    <source>
        <strain evidence="20 21">78-1</strain>
    </source>
</reference>
<feature type="binding site" evidence="15">
    <location>
        <position position="474"/>
    </location>
    <ligand>
        <name>Mg(2+)</name>
        <dbReference type="ChEBI" id="CHEBI:18420"/>
        <note>shared with alpha subunit</note>
    </ligand>
</feature>
<keyword evidence="8 15" id="KW-0547">Nucleotide-binding</keyword>
<feature type="domain" description="B5" evidence="19">
    <location>
        <begin position="413"/>
        <end position="490"/>
    </location>
</feature>
<dbReference type="InterPro" id="IPR005146">
    <property type="entry name" value="B3/B4_tRNA-bd"/>
</dbReference>
<dbReference type="GeneID" id="90983044"/>
<dbReference type="GO" id="GO:0005524">
    <property type="term" value="F:ATP binding"/>
    <property type="evidence" value="ECO:0007669"/>
    <property type="project" value="UniProtKB-UniRule"/>
</dbReference>
<evidence type="ECO:0000256" key="11">
    <source>
        <dbReference type="ARBA" id="ARBA00022884"/>
    </source>
</evidence>
<dbReference type="PROSITE" id="PS51483">
    <property type="entry name" value="B5"/>
    <property type="match status" value="1"/>
</dbReference>
<comment type="subunit">
    <text evidence="3 15">Tetramer of two alpha and two beta subunits.</text>
</comment>
<feature type="binding site" evidence="15">
    <location>
        <position position="478"/>
    </location>
    <ligand>
        <name>Mg(2+)</name>
        <dbReference type="ChEBI" id="CHEBI:18420"/>
        <note>shared with alpha subunit</note>
    </ligand>
</feature>
<dbReference type="GO" id="GO:0000287">
    <property type="term" value="F:magnesium ion binding"/>
    <property type="evidence" value="ECO:0007669"/>
    <property type="project" value="UniProtKB-UniRule"/>
</dbReference>
<dbReference type="Gene3D" id="3.30.930.10">
    <property type="entry name" value="Bira Bifunctional Protein, Domain 2"/>
    <property type="match status" value="1"/>
</dbReference>
<dbReference type="OrthoDB" id="9805455at2"/>
<keyword evidence="13 15" id="KW-0030">Aminoacyl-tRNA synthetase</keyword>
<protein>
    <recommendedName>
        <fullName evidence="15">Phenylalanine--tRNA ligase beta subunit</fullName>
        <ecNumber evidence="15">6.1.1.20</ecNumber>
    </recommendedName>
    <alternativeName>
        <fullName evidence="15">Phenylalanyl-tRNA synthetase beta subunit</fullName>
        <shortName evidence="15">PheRS</shortName>
    </alternativeName>
</protein>
<evidence type="ECO:0000256" key="10">
    <source>
        <dbReference type="ARBA" id="ARBA00022842"/>
    </source>
</evidence>
<dbReference type="PROSITE" id="PS51447">
    <property type="entry name" value="FDX_ACB"/>
    <property type="match status" value="1"/>
</dbReference>
<feature type="binding site" evidence="15">
    <location>
        <position position="468"/>
    </location>
    <ligand>
        <name>Mg(2+)</name>
        <dbReference type="ChEBI" id="CHEBI:18420"/>
        <note>shared with alpha subunit</note>
    </ligand>
</feature>
<dbReference type="InterPro" id="IPR036690">
    <property type="entry name" value="Fdx_antiC-bd_sf"/>
</dbReference>
<evidence type="ECO:0000256" key="8">
    <source>
        <dbReference type="ARBA" id="ARBA00022741"/>
    </source>
</evidence>
<dbReference type="PATRIC" id="fig|2754.20.peg.2602"/>
<evidence type="ECO:0000256" key="15">
    <source>
        <dbReference type="HAMAP-Rule" id="MF_00283"/>
    </source>
</evidence>
<dbReference type="GO" id="GO:0009328">
    <property type="term" value="C:phenylalanine-tRNA ligase complex"/>
    <property type="evidence" value="ECO:0007669"/>
    <property type="project" value="TreeGrafter"/>
</dbReference>
<evidence type="ECO:0000256" key="2">
    <source>
        <dbReference type="ARBA" id="ARBA00008653"/>
    </source>
</evidence>
<dbReference type="GO" id="GO:0006432">
    <property type="term" value="P:phenylalanyl-tRNA aminoacylation"/>
    <property type="evidence" value="ECO:0007669"/>
    <property type="project" value="UniProtKB-UniRule"/>
</dbReference>
<dbReference type="SUPFAM" id="SSF54991">
    <property type="entry name" value="Anticodon-binding domain of PheRS"/>
    <property type="match status" value="1"/>
</dbReference>
<keyword evidence="7 15" id="KW-0479">Metal-binding</keyword>
<evidence type="ECO:0000256" key="1">
    <source>
        <dbReference type="ARBA" id="ARBA00004496"/>
    </source>
</evidence>
<evidence type="ECO:0000256" key="5">
    <source>
        <dbReference type="ARBA" id="ARBA00022555"/>
    </source>
</evidence>
<evidence type="ECO:0000256" key="7">
    <source>
        <dbReference type="ARBA" id="ARBA00022723"/>
    </source>
</evidence>
<keyword evidence="10 15" id="KW-0460">Magnesium</keyword>
<dbReference type="SUPFAM" id="SSF46955">
    <property type="entry name" value="Putative DNA-binding domain"/>
    <property type="match status" value="1"/>
</dbReference>
<dbReference type="STRING" id="2754.EH55_00575"/>
<dbReference type="HAMAP" id="MF_00283">
    <property type="entry name" value="Phe_tRNA_synth_beta1"/>
    <property type="match status" value="1"/>
</dbReference>
<dbReference type="InterPro" id="IPR045060">
    <property type="entry name" value="Phe-tRNA-ligase_IIc_bsu"/>
</dbReference>
<gene>
    <name evidence="15" type="primary">pheT</name>
    <name evidence="20" type="ORF">EH55_00575</name>
</gene>
<comment type="caution">
    <text evidence="20">The sequence shown here is derived from an EMBL/GenBank/DDBJ whole genome shotgun (WGS) entry which is preliminary data.</text>
</comment>
<feature type="domain" description="FDX-ACB" evidence="18">
    <location>
        <begin position="718"/>
        <end position="809"/>
    </location>
</feature>
<dbReference type="InterPro" id="IPR004532">
    <property type="entry name" value="Phe-tRNA-ligase_IIc_bsu_bact"/>
</dbReference>
<evidence type="ECO:0000259" key="18">
    <source>
        <dbReference type="PROSITE" id="PS51447"/>
    </source>
</evidence>
<evidence type="ECO:0000256" key="14">
    <source>
        <dbReference type="ARBA" id="ARBA00049255"/>
    </source>
</evidence>
<comment type="similarity">
    <text evidence="2 15">Belongs to the phenylalanyl-tRNA synthetase beta subunit family. Type 1 subfamily.</text>
</comment>
<dbReference type="Pfam" id="PF17759">
    <property type="entry name" value="tRNA_synthFbeta"/>
    <property type="match status" value="1"/>
</dbReference>
<evidence type="ECO:0000256" key="6">
    <source>
        <dbReference type="ARBA" id="ARBA00022598"/>
    </source>
</evidence>
<feature type="binding site" evidence="15">
    <location>
        <position position="477"/>
    </location>
    <ligand>
        <name>Mg(2+)</name>
        <dbReference type="ChEBI" id="CHEBI:18420"/>
        <note>shared with alpha subunit</note>
    </ligand>
</feature>
<dbReference type="NCBIfam" id="TIGR00472">
    <property type="entry name" value="pheT_bact"/>
    <property type="match status" value="1"/>
</dbReference>
<dbReference type="SMART" id="SM00896">
    <property type="entry name" value="FDX-ACB"/>
    <property type="match status" value="1"/>
</dbReference>
<comment type="subcellular location">
    <subcellularLocation>
        <location evidence="1 15">Cytoplasm</location>
    </subcellularLocation>
</comment>
<dbReference type="InterPro" id="IPR012340">
    <property type="entry name" value="NA-bd_OB-fold"/>
</dbReference>
<dbReference type="SUPFAM" id="SSF55681">
    <property type="entry name" value="Class II aaRS and biotin synthetases"/>
    <property type="match status" value="1"/>
</dbReference>
<dbReference type="InterPro" id="IPR009061">
    <property type="entry name" value="DNA-bd_dom_put_sf"/>
</dbReference>
<dbReference type="SUPFAM" id="SSF50249">
    <property type="entry name" value="Nucleic acid-binding proteins"/>
    <property type="match status" value="1"/>
</dbReference>
<dbReference type="SMART" id="SM00874">
    <property type="entry name" value="B5"/>
    <property type="match status" value="1"/>
</dbReference>
<dbReference type="InterPro" id="IPR041616">
    <property type="entry name" value="PheRS_beta_core"/>
</dbReference>
<evidence type="ECO:0000256" key="3">
    <source>
        <dbReference type="ARBA" id="ARBA00011209"/>
    </source>
</evidence>
<keyword evidence="21" id="KW-1185">Reference proteome</keyword>
<dbReference type="Gene3D" id="3.30.56.10">
    <property type="match status" value="2"/>
</dbReference>